<dbReference type="SUPFAM" id="SSF74650">
    <property type="entry name" value="Galactose mutarotase-like"/>
    <property type="match status" value="1"/>
</dbReference>
<dbReference type="GO" id="GO:0030246">
    <property type="term" value="F:carbohydrate binding"/>
    <property type="evidence" value="ECO:0007669"/>
    <property type="project" value="InterPro"/>
</dbReference>
<keyword evidence="7" id="KW-0325">Glycoprotein</keyword>
<dbReference type="Gene3D" id="3.20.20.80">
    <property type="entry name" value="Glycosidases"/>
    <property type="match status" value="2"/>
</dbReference>
<dbReference type="CDD" id="cd14752">
    <property type="entry name" value="GH31_N"/>
    <property type="match status" value="1"/>
</dbReference>
<dbReference type="EMBL" id="JABCKV010000067">
    <property type="protein sequence ID" value="KAG5644519.1"/>
    <property type="molecule type" value="Genomic_DNA"/>
</dbReference>
<reference evidence="13" key="1">
    <citation type="submission" date="2020-07" db="EMBL/GenBank/DDBJ databases">
        <authorList>
            <person name="Nieuwenhuis M."/>
            <person name="Van De Peppel L.J.J."/>
        </authorList>
    </citation>
    <scope>NUCLEOTIDE SEQUENCE</scope>
    <source>
        <strain evidence="13">AP01</strain>
        <tissue evidence="13">Mycelium</tissue>
    </source>
</reference>
<dbReference type="PANTHER" id="PTHR22762">
    <property type="entry name" value="ALPHA-GLUCOSIDASE"/>
    <property type="match status" value="1"/>
</dbReference>
<evidence type="ECO:0000256" key="6">
    <source>
        <dbReference type="ARBA" id="ARBA00022824"/>
    </source>
</evidence>
<dbReference type="InterPro" id="IPR017853">
    <property type="entry name" value="GH"/>
</dbReference>
<accession>A0A9P7KCT8</accession>
<evidence type="ECO:0000256" key="8">
    <source>
        <dbReference type="ARBA" id="ARBA00023295"/>
    </source>
</evidence>
<dbReference type="InterPro" id="IPR048395">
    <property type="entry name" value="Glyco_hydro_31_C"/>
</dbReference>
<comment type="caution">
    <text evidence="13">The sequence shown here is derived from an EMBL/GenBank/DDBJ whole genome shotgun (WGS) entry which is preliminary data.</text>
</comment>
<evidence type="ECO:0000256" key="7">
    <source>
        <dbReference type="ARBA" id="ARBA00023180"/>
    </source>
</evidence>
<dbReference type="SUPFAM" id="SSF51011">
    <property type="entry name" value="Glycosyl hydrolase domain"/>
    <property type="match status" value="1"/>
</dbReference>
<evidence type="ECO:0000313" key="13">
    <source>
        <dbReference type="EMBL" id="KAG5644519.1"/>
    </source>
</evidence>
<evidence type="ECO:0000256" key="5">
    <source>
        <dbReference type="ARBA" id="ARBA00022801"/>
    </source>
</evidence>
<keyword evidence="6" id="KW-0256">Endoplasmic reticulum</keyword>
<evidence type="ECO:0000259" key="11">
    <source>
        <dbReference type="Pfam" id="PF13802"/>
    </source>
</evidence>
<comment type="subcellular location">
    <subcellularLocation>
        <location evidence="1">Endoplasmic reticulum</location>
    </subcellularLocation>
</comment>
<keyword evidence="5" id="KW-0378">Hydrolase</keyword>
<proteinExistence type="inferred from homology"/>
<keyword evidence="8" id="KW-0326">Glycosidase</keyword>
<dbReference type="PANTHER" id="PTHR22762:SF54">
    <property type="entry name" value="BCDNA.GH04962"/>
    <property type="match status" value="1"/>
</dbReference>
<evidence type="ECO:0000256" key="2">
    <source>
        <dbReference type="ARBA" id="ARBA00004833"/>
    </source>
</evidence>
<dbReference type="Pfam" id="PF13802">
    <property type="entry name" value="Gal_mutarotas_2"/>
    <property type="match status" value="1"/>
</dbReference>
<evidence type="ECO:0000259" key="12">
    <source>
        <dbReference type="Pfam" id="PF21365"/>
    </source>
</evidence>
<dbReference type="OrthoDB" id="3237269at2759"/>
<dbReference type="Gene3D" id="2.60.40.1180">
    <property type="entry name" value="Golgi alpha-mannosidase II"/>
    <property type="match status" value="2"/>
</dbReference>
<dbReference type="AlphaFoldDB" id="A0A9P7KCT8"/>
<comment type="pathway">
    <text evidence="2">Glycan metabolism; N-glycan metabolism.</text>
</comment>
<comment type="similarity">
    <text evidence="3">Belongs to the glycosyl hydrolase 31 family.</text>
</comment>
<reference evidence="13" key="2">
    <citation type="submission" date="2021-10" db="EMBL/GenBank/DDBJ databases">
        <title>Phylogenomics reveals ancestral predisposition of the termite-cultivated fungus Termitomyces towards a domesticated lifestyle.</title>
        <authorList>
            <person name="Auxier B."/>
            <person name="Grum-Grzhimaylo A."/>
            <person name="Cardenas M.E."/>
            <person name="Lodge J.D."/>
            <person name="Laessoe T."/>
            <person name="Pedersen O."/>
            <person name="Smith M.E."/>
            <person name="Kuyper T.W."/>
            <person name="Franco-Molano E.A."/>
            <person name="Baroni T.J."/>
            <person name="Aanen D.K."/>
        </authorList>
    </citation>
    <scope>NUCLEOTIDE SEQUENCE</scope>
    <source>
        <strain evidence="13">AP01</strain>
        <tissue evidence="13">Mycelium</tissue>
    </source>
</reference>
<protein>
    <recommendedName>
        <fullName evidence="9">Glucosidase II subunit alpha</fullName>
    </recommendedName>
</protein>
<evidence type="ECO:0000259" key="10">
    <source>
        <dbReference type="Pfam" id="PF01055"/>
    </source>
</evidence>
<dbReference type="GO" id="GO:0090599">
    <property type="term" value="F:alpha-glucosidase activity"/>
    <property type="evidence" value="ECO:0007669"/>
    <property type="project" value="TreeGrafter"/>
</dbReference>
<dbReference type="Pfam" id="PF01055">
    <property type="entry name" value="Glyco_hydro_31_2nd"/>
    <property type="match status" value="1"/>
</dbReference>
<name>A0A9P7KCT8_9AGAR</name>
<keyword evidence="4" id="KW-0732">Signal</keyword>
<feature type="domain" description="Glycoside hydrolase family 31 TIM barrel" evidence="10">
    <location>
        <begin position="605"/>
        <end position="938"/>
    </location>
</feature>
<dbReference type="SUPFAM" id="SSF51445">
    <property type="entry name" value="(Trans)glycosidases"/>
    <property type="match status" value="1"/>
</dbReference>
<dbReference type="InterPro" id="IPR000322">
    <property type="entry name" value="Glyco_hydro_31_TIM"/>
</dbReference>
<evidence type="ECO:0000256" key="9">
    <source>
        <dbReference type="ARBA" id="ARBA00042895"/>
    </source>
</evidence>
<dbReference type="CDD" id="cd06603">
    <property type="entry name" value="GH31_GANC_GANAB_alpha"/>
    <property type="match status" value="1"/>
</dbReference>
<evidence type="ECO:0000256" key="3">
    <source>
        <dbReference type="ARBA" id="ARBA00007806"/>
    </source>
</evidence>
<organism evidence="13 14">
    <name type="scientific">Asterophora parasitica</name>
    <dbReference type="NCBI Taxonomy" id="117018"/>
    <lineage>
        <taxon>Eukaryota</taxon>
        <taxon>Fungi</taxon>
        <taxon>Dikarya</taxon>
        <taxon>Basidiomycota</taxon>
        <taxon>Agaricomycotina</taxon>
        <taxon>Agaricomycetes</taxon>
        <taxon>Agaricomycetidae</taxon>
        <taxon>Agaricales</taxon>
        <taxon>Tricholomatineae</taxon>
        <taxon>Lyophyllaceae</taxon>
        <taxon>Asterophora</taxon>
    </lineage>
</organism>
<dbReference type="GO" id="GO:0005975">
    <property type="term" value="P:carbohydrate metabolic process"/>
    <property type="evidence" value="ECO:0007669"/>
    <property type="project" value="InterPro"/>
</dbReference>
<dbReference type="InterPro" id="IPR011013">
    <property type="entry name" value="Gal_mutarotase_sf_dom"/>
</dbReference>
<dbReference type="InterPro" id="IPR013780">
    <property type="entry name" value="Glyco_hydro_b"/>
</dbReference>
<evidence type="ECO:0000256" key="1">
    <source>
        <dbReference type="ARBA" id="ARBA00004240"/>
    </source>
</evidence>
<dbReference type="GO" id="GO:0017177">
    <property type="term" value="C:glucosidase II complex"/>
    <property type="evidence" value="ECO:0007669"/>
    <property type="project" value="TreeGrafter"/>
</dbReference>
<dbReference type="Pfam" id="PF21365">
    <property type="entry name" value="Glyco_hydro_31_3rd"/>
    <property type="match status" value="1"/>
</dbReference>
<keyword evidence="14" id="KW-1185">Reference proteome</keyword>
<sequence>MFGAAAPKPTFPEDVERLITDVLLCDAQDMYGTLSLVAARFYACYQSVEGSLSDKEVAHVRRLVEALKGVQHLAPVSHLGRYLSRRTAIPLKRLQHPAALIDLTIYAPAELDTLPWSPTWGWFHFPDTAHCVNLAYVAYAADRSPLHTVGCLYEEIPHLKGTMFILVVQEKFVRKVENTAQVDDIMVDEMRIYPTFSTGYVPHAAQVLDEWIAKMEGCWSVLDHPPARAVDWDWTADDAWKEALVWNPRAHDFKTCSQSGFCRRGRALSARAKEAGAAWKSPYAVDPASISIASDQATFTASVKSSLYPDIHFGLELRVHDDGVVRVRLDEVGGLRKRYDEASSWALIEEPSISKDIKWTAGKKDIRAVYGQKKEIQVVVTFEPLRVALLRDGKEQVVLNGQGLLHMEHFRTKAPEVTHTEEAAPQEEEVVGDEAQAVIKPPNPRAWFEGDIEDDYWEETFSSWTDSKPKGPESLALDINFPNHGTVYGIPQHATRLALPTTTGESPFFSDPYRLYNADVFEYLASSPMSIYGSIPVLHAHSADSTVGIFHAVASETWIDVGHASEKSTETHWVSESGILDLFLMPGPTPVDIFKQYSRLTGTTVLPAHFSLGYHQCRWNYVSSDDIRTVQKRFDEEDMPVDVFWLDIEYSEDHKYFIWDKKNFPDPVDMVNDVAALGRKMVVIVDPHLKRTSDYPVYQKASELGLLVKSKSETEYEGWCWSGSSAWMDFFNPDAWNWWKTLFKTQKLATGWSWTESTNAVHIWNDMNEPSVFNGPEITMPKDNIHYGGWEHRDVHNINGMLFSNLTSQAVAERTESPRRPFVLTRAFYAGSQRFGAMWTGDNLGTWEHMTVGVKIVLSVSVGGMSFAGSDVGGFFGNPEPDMLVRWYQVGAMAPFFRAHAHIDTKRREPFLLDQPYKGIIRDILRLRYSMLPVWYTAFRETSVNGLPVLRPHYVAFPSDPAGFDIDDQYFIGSSGLLVKPVTEKDATEAKVYLPEDQVYYDYFTHHAYRGAAKGKEITVPAALHQIPLLVRGGSVVPTRERPRRSSTSMAQDPFTLRVALSKAGTARGELYLDDGETYSHREGQFVWREFIAAKPVKKARTLRLSSKDLGAARPAEAVDGVVLKSYDAKNAFAKSIEGVRVEKVVVVGLNAKPTAVRIEAGTELVWDFAAGVSAAEKEEGSANILTIKDPKALITEDWAIVIEW</sequence>
<dbReference type="Proteomes" id="UP000775547">
    <property type="component" value="Unassembled WGS sequence"/>
</dbReference>
<feature type="domain" description="Glycosyl hydrolase family 31 C-terminal" evidence="12">
    <location>
        <begin position="946"/>
        <end position="1037"/>
    </location>
</feature>
<dbReference type="InterPro" id="IPR025887">
    <property type="entry name" value="Glyco_hydro_31_N_dom"/>
</dbReference>
<feature type="domain" description="Glycoside hydrolase family 31 N-terminal" evidence="11">
    <location>
        <begin position="315"/>
        <end position="560"/>
    </location>
</feature>
<gene>
    <name evidence="13" type="ORF">DXG03_008261</name>
</gene>
<dbReference type="GO" id="GO:0006491">
    <property type="term" value="P:N-glycan processing"/>
    <property type="evidence" value="ECO:0007669"/>
    <property type="project" value="TreeGrafter"/>
</dbReference>
<evidence type="ECO:0000313" key="14">
    <source>
        <dbReference type="Proteomes" id="UP000775547"/>
    </source>
</evidence>
<evidence type="ECO:0000256" key="4">
    <source>
        <dbReference type="ARBA" id="ARBA00022729"/>
    </source>
</evidence>
<dbReference type="Gene3D" id="2.60.40.1760">
    <property type="entry name" value="glycosyl hydrolase (family 31)"/>
    <property type="match status" value="1"/>
</dbReference>